<dbReference type="AlphaFoldDB" id="A0A2L0H479"/>
<reference evidence="3 4" key="1">
    <citation type="submission" date="2017-10" db="EMBL/GenBank/DDBJ databases">
        <title>Analysis of the genome sequences of Rhizobium populations associated to common bean (phaseolus vulgaris).</title>
        <authorList>
            <person name="Bustos P."/>
            <person name="Santamaria R.I."/>
            <person name="Miranda-Sanchez F."/>
            <person name="Perez-Carrascal O."/>
            <person name="Juarez S."/>
            <person name="Lozano L."/>
            <person name="Martinez-Flores I."/>
            <person name="Vinuesa P."/>
            <person name="Martinez-Romero E."/>
            <person name="Cevallos M.A."/>
            <person name="Romero D."/>
            <person name="Davila G."/>
            <person name="Gonzalez V."/>
        </authorList>
    </citation>
    <scope>NUCLEOTIDE SEQUENCE [LARGE SCALE GENOMIC DNA]</scope>
    <source>
        <strain evidence="3 4">NXT3</strain>
    </source>
</reference>
<keyword evidence="1" id="KW-0175">Coiled coil</keyword>
<organism evidence="3 4">
    <name type="scientific">Rhizobium fredii</name>
    <name type="common">Sinorhizobium fredii</name>
    <dbReference type="NCBI Taxonomy" id="380"/>
    <lineage>
        <taxon>Bacteria</taxon>
        <taxon>Pseudomonadati</taxon>
        <taxon>Pseudomonadota</taxon>
        <taxon>Alphaproteobacteria</taxon>
        <taxon>Hyphomicrobiales</taxon>
        <taxon>Rhizobiaceae</taxon>
        <taxon>Sinorhizobium/Ensifer group</taxon>
        <taxon>Sinorhizobium</taxon>
    </lineage>
</organism>
<dbReference type="Proteomes" id="UP000239340">
    <property type="component" value="Chromosome"/>
</dbReference>
<evidence type="ECO:0000313" key="4">
    <source>
        <dbReference type="Proteomes" id="UP000239340"/>
    </source>
</evidence>
<evidence type="ECO:0000313" key="3">
    <source>
        <dbReference type="EMBL" id="AUX76237.1"/>
    </source>
</evidence>
<feature type="compositionally biased region" description="Polar residues" evidence="2">
    <location>
        <begin position="197"/>
        <end position="225"/>
    </location>
</feature>
<protein>
    <submittedName>
        <fullName evidence="3">Uncharacterized protein</fullName>
    </submittedName>
</protein>
<feature type="region of interest" description="Disordered" evidence="2">
    <location>
        <begin position="196"/>
        <end position="228"/>
    </location>
</feature>
<evidence type="ECO:0000256" key="2">
    <source>
        <dbReference type="SAM" id="MobiDB-lite"/>
    </source>
</evidence>
<feature type="coiled-coil region" evidence="1">
    <location>
        <begin position="15"/>
        <end position="42"/>
    </location>
</feature>
<proteinExistence type="predicted"/>
<gene>
    <name evidence="3" type="ORF">NXT3_CH01662</name>
</gene>
<sequence>MSDNIISLKPWIDRLQAAERIEQEYLAERDEQRREVEEQLDNWDLYLGSRGLTYDDGPEDPDGAFITKVDREVNRVMAEFEDLVDRQVRDQDDALAALDDIRRALDPNVDVPARVVRDPSPDAPLNVLEVLCLPELGGQLYVGEDTPGTPSRNIKEKTIRGAWDRGDLGFLMLGKNKFTTRSMIKEWLEGCREKSKNLISSKESPATTKPASSPTKAPGSSNTEASKLRQAALSRRLKNLR</sequence>
<accession>A0A2L0H479</accession>
<name>A0A2L0H479_RHIFR</name>
<evidence type="ECO:0000256" key="1">
    <source>
        <dbReference type="SAM" id="Coils"/>
    </source>
</evidence>
<dbReference type="EMBL" id="CP024307">
    <property type="protein sequence ID" value="AUX76237.1"/>
    <property type="molecule type" value="Genomic_DNA"/>
</dbReference>